<sequence length="68" mass="7587">MIPARAIVDVLRDPSPIGMGSFRVEVWGDEPHDYVRVYTINAASDTLAAQEGLRRFVDEIELLLSKEG</sequence>
<accession>A0A6J5L865</accession>
<dbReference type="EMBL" id="LR796242">
    <property type="protein sequence ID" value="CAB4130631.1"/>
    <property type="molecule type" value="Genomic_DNA"/>
</dbReference>
<protein>
    <submittedName>
        <fullName evidence="1">Uncharacterized protein</fullName>
    </submittedName>
</protein>
<gene>
    <name evidence="1" type="ORF">UFOVP120_19</name>
</gene>
<organism evidence="1">
    <name type="scientific">uncultured Caudovirales phage</name>
    <dbReference type="NCBI Taxonomy" id="2100421"/>
    <lineage>
        <taxon>Viruses</taxon>
        <taxon>Duplodnaviria</taxon>
        <taxon>Heunggongvirae</taxon>
        <taxon>Uroviricota</taxon>
        <taxon>Caudoviricetes</taxon>
        <taxon>Peduoviridae</taxon>
        <taxon>Maltschvirus</taxon>
        <taxon>Maltschvirus maltsch</taxon>
    </lineage>
</organism>
<evidence type="ECO:0000313" key="1">
    <source>
        <dbReference type="EMBL" id="CAB4130631.1"/>
    </source>
</evidence>
<name>A0A6J5L865_9CAUD</name>
<reference evidence="1" key="1">
    <citation type="submission" date="2020-04" db="EMBL/GenBank/DDBJ databases">
        <authorList>
            <person name="Chiriac C."/>
            <person name="Salcher M."/>
            <person name="Ghai R."/>
            <person name="Kavagutti S V."/>
        </authorList>
    </citation>
    <scope>NUCLEOTIDE SEQUENCE</scope>
</reference>
<proteinExistence type="predicted"/>